<feature type="signal peptide" evidence="2">
    <location>
        <begin position="1"/>
        <end position="25"/>
    </location>
</feature>
<accession>A0A5N6MUB0</accession>
<keyword evidence="2" id="KW-0732">Signal</keyword>
<gene>
    <name evidence="3" type="ORF">GD627_05055</name>
</gene>
<evidence type="ECO:0000256" key="1">
    <source>
        <dbReference type="SAM" id="MobiDB-lite"/>
    </source>
</evidence>
<dbReference type="AlphaFoldDB" id="A0A5N6MUB0"/>
<feature type="chain" id="PRO_5039253390" description="Lipoprotein" evidence="2">
    <location>
        <begin position="26"/>
        <end position="201"/>
    </location>
</feature>
<evidence type="ECO:0000313" key="4">
    <source>
        <dbReference type="Proteomes" id="UP000326852"/>
    </source>
</evidence>
<organism evidence="3 4">
    <name type="scientific">Arthrobacter yangruifuii</name>
    <dbReference type="NCBI Taxonomy" id="2606616"/>
    <lineage>
        <taxon>Bacteria</taxon>
        <taxon>Bacillati</taxon>
        <taxon>Actinomycetota</taxon>
        <taxon>Actinomycetes</taxon>
        <taxon>Micrococcales</taxon>
        <taxon>Micrococcaceae</taxon>
        <taxon>Arthrobacter</taxon>
    </lineage>
</organism>
<proteinExistence type="predicted"/>
<protein>
    <recommendedName>
        <fullName evidence="5">Lipoprotein</fullName>
    </recommendedName>
</protein>
<keyword evidence="4" id="KW-1185">Reference proteome</keyword>
<evidence type="ECO:0008006" key="5">
    <source>
        <dbReference type="Google" id="ProtNLM"/>
    </source>
</evidence>
<comment type="caution">
    <text evidence="3">The sequence shown here is derived from an EMBL/GenBank/DDBJ whole genome shotgun (WGS) entry which is preliminary data.</text>
</comment>
<evidence type="ECO:0000256" key="2">
    <source>
        <dbReference type="SAM" id="SignalP"/>
    </source>
</evidence>
<dbReference type="PROSITE" id="PS51257">
    <property type="entry name" value="PROKAR_LIPOPROTEIN"/>
    <property type="match status" value="1"/>
</dbReference>
<reference evidence="3 4" key="1">
    <citation type="submission" date="2019-08" db="EMBL/GenBank/DDBJ databases">
        <title>Arthrobacter sp. nov., isolated from plateau pika and Tibetan wild ass.</title>
        <authorList>
            <person name="Ge Y."/>
        </authorList>
    </citation>
    <scope>NUCLEOTIDE SEQUENCE [LARGE SCALE GENOMIC DNA]</scope>
    <source>
        <strain evidence="3 4">785</strain>
    </source>
</reference>
<dbReference type="Proteomes" id="UP000326852">
    <property type="component" value="Unassembled WGS sequence"/>
</dbReference>
<feature type="region of interest" description="Disordered" evidence="1">
    <location>
        <begin position="160"/>
        <end position="201"/>
    </location>
</feature>
<evidence type="ECO:0000313" key="3">
    <source>
        <dbReference type="EMBL" id="KAD4060413.1"/>
    </source>
</evidence>
<dbReference type="EMBL" id="VTFX01000001">
    <property type="protein sequence ID" value="KAD4060413.1"/>
    <property type="molecule type" value="Genomic_DNA"/>
</dbReference>
<name>A0A5N6MUB0_9MICC</name>
<sequence length="201" mass="21955">MPAFRTYMRMFTAAAVLLVGMTGCAEKGSNTTMSEKNTPEEAISAREGRDRVVELVFNTAEQLDVTGWWPRNGAAWAQECTPESSHGLGDATSAYSYDRWAPQGTDHIEDAKRVSEYWESLGMTVRTINPTKDPVVFAEGGPVLRAEFDTDAPEQSYSISAIAPCSPGDAYTLNEEDSAERDQGKVLPGDEGLVLQEEPPQ</sequence>